<reference evidence="4 5" key="1">
    <citation type="submission" date="2023-03" db="EMBL/GenBank/DDBJ databases">
        <title>Altererythrobacter sp. CAU 1644 isolated from sand.</title>
        <authorList>
            <person name="Kim W."/>
        </authorList>
    </citation>
    <scope>NUCLEOTIDE SEQUENCE [LARGE SCALE GENOMIC DNA]</scope>
    <source>
        <strain evidence="4 5">CAU 1644</strain>
    </source>
</reference>
<name>A0ABY8FUZ6_9SPHN</name>
<evidence type="ECO:0000256" key="1">
    <source>
        <dbReference type="ARBA" id="ARBA00022679"/>
    </source>
</evidence>
<evidence type="ECO:0000256" key="2">
    <source>
        <dbReference type="ARBA" id="ARBA00023315"/>
    </source>
</evidence>
<evidence type="ECO:0000259" key="3">
    <source>
        <dbReference type="PROSITE" id="PS51186"/>
    </source>
</evidence>
<dbReference type="RefSeq" id="WP_278017507.1">
    <property type="nucleotide sequence ID" value="NZ_CP121106.1"/>
</dbReference>
<dbReference type="Proteomes" id="UP001215827">
    <property type="component" value="Chromosome"/>
</dbReference>
<dbReference type="InterPro" id="IPR016181">
    <property type="entry name" value="Acyl_CoA_acyltransferase"/>
</dbReference>
<evidence type="ECO:0000313" key="5">
    <source>
        <dbReference type="Proteomes" id="UP001215827"/>
    </source>
</evidence>
<dbReference type="SUPFAM" id="SSF55729">
    <property type="entry name" value="Acyl-CoA N-acyltransferases (Nat)"/>
    <property type="match status" value="1"/>
</dbReference>
<proteinExistence type="predicted"/>
<keyword evidence="1" id="KW-0808">Transferase</keyword>
<dbReference type="EMBL" id="CP121106">
    <property type="protein sequence ID" value="WFL78818.1"/>
    <property type="molecule type" value="Genomic_DNA"/>
</dbReference>
<sequence length="175" mass="19055">MLTIRPAGPADAASIAELMGLAIAELQKGFLTPEQIESSRAGMGLDLQLIDDGTYFCVEEDGALVGCGGWSRRATLYGGNHSAGRDPRLLDPATERARIRAMYTHPDHTRKGIGRLILETAENAARNEGFRELEMAATMSGKPLYRACGYEVESEWFDQNGAVPVPLATMWKRIG</sequence>
<dbReference type="PANTHER" id="PTHR43877:SF1">
    <property type="entry name" value="ACETYLTRANSFERASE"/>
    <property type="match status" value="1"/>
</dbReference>
<dbReference type="InterPro" id="IPR050832">
    <property type="entry name" value="Bact_Acetyltransf"/>
</dbReference>
<dbReference type="PROSITE" id="PS51186">
    <property type="entry name" value="GNAT"/>
    <property type="match status" value="1"/>
</dbReference>
<evidence type="ECO:0000313" key="4">
    <source>
        <dbReference type="EMBL" id="WFL78818.1"/>
    </source>
</evidence>
<dbReference type="Pfam" id="PF00583">
    <property type="entry name" value="Acetyltransf_1"/>
    <property type="match status" value="1"/>
</dbReference>
<dbReference type="InterPro" id="IPR000182">
    <property type="entry name" value="GNAT_dom"/>
</dbReference>
<dbReference type="PANTHER" id="PTHR43877">
    <property type="entry name" value="AMINOALKYLPHOSPHONATE N-ACETYLTRANSFERASE-RELATED-RELATED"/>
    <property type="match status" value="1"/>
</dbReference>
<accession>A0ABY8FUZ6</accession>
<dbReference type="CDD" id="cd04301">
    <property type="entry name" value="NAT_SF"/>
    <property type="match status" value="1"/>
</dbReference>
<protein>
    <submittedName>
        <fullName evidence="4">GNAT family N-acetyltransferase</fullName>
    </submittedName>
</protein>
<feature type="domain" description="N-acetyltransferase" evidence="3">
    <location>
        <begin position="2"/>
        <end position="172"/>
    </location>
</feature>
<keyword evidence="5" id="KW-1185">Reference proteome</keyword>
<dbReference type="Gene3D" id="3.40.630.30">
    <property type="match status" value="1"/>
</dbReference>
<organism evidence="4 5">
    <name type="scientific">Altererythrobacter arenosus</name>
    <dbReference type="NCBI Taxonomy" id="3032592"/>
    <lineage>
        <taxon>Bacteria</taxon>
        <taxon>Pseudomonadati</taxon>
        <taxon>Pseudomonadota</taxon>
        <taxon>Alphaproteobacteria</taxon>
        <taxon>Sphingomonadales</taxon>
        <taxon>Erythrobacteraceae</taxon>
        <taxon>Altererythrobacter</taxon>
    </lineage>
</organism>
<gene>
    <name evidence="4" type="ORF">P7228_07075</name>
</gene>
<keyword evidence="2" id="KW-0012">Acyltransferase</keyword>